<comment type="caution">
    <text evidence="3">The sequence shown here is derived from an EMBL/GenBank/DDBJ whole genome shotgun (WGS) entry which is preliminary data.</text>
</comment>
<organism evidence="3 4">
    <name type="scientific">Arthrobacter caoxuetaonis</name>
    <dbReference type="NCBI Taxonomy" id="2886935"/>
    <lineage>
        <taxon>Bacteria</taxon>
        <taxon>Bacillati</taxon>
        <taxon>Actinomycetota</taxon>
        <taxon>Actinomycetes</taxon>
        <taxon>Micrococcales</taxon>
        <taxon>Micrococcaceae</taxon>
        <taxon>Arthrobacter</taxon>
    </lineage>
</organism>
<dbReference type="PROSITE" id="PS51257">
    <property type="entry name" value="PROKAR_LIPOPROTEIN"/>
    <property type="match status" value="1"/>
</dbReference>
<accession>A0A9X1MG21</accession>
<evidence type="ECO:0000256" key="1">
    <source>
        <dbReference type="SAM" id="MobiDB-lite"/>
    </source>
</evidence>
<dbReference type="RefSeq" id="WP_227897144.1">
    <property type="nucleotide sequence ID" value="NZ_CP099466.1"/>
</dbReference>
<dbReference type="Proteomes" id="UP001139158">
    <property type="component" value="Unassembled WGS sequence"/>
</dbReference>
<feature type="compositionally biased region" description="Low complexity" evidence="1">
    <location>
        <begin position="27"/>
        <end position="62"/>
    </location>
</feature>
<keyword evidence="4" id="KW-1185">Reference proteome</keyword>
<dbReference type="AlphaFoldDB" id="A0A9X1MG21"/>
<feature type="chain" id="PRO_5040951845" evidence="2">
    <location>
        <begin position="19"/>
        <end position="172"/>
    </location>
</feature>
<dbReference type="EMBL" id="JAJFZV010000016">
    <property type="protein sequence ID" value="MCC3299166.1"/>
    <property type="molecule type" value="Genomic_DNA"/>
</dbReference>
<proteinExistence type="predicted"/>
<evidence type="ECO:0000313" key="4">
    <source>
        <dbReference type="Proteomes" id="UP001139158"/>
    </source>
</evidence>
<evidence type="ECO:0000313" key="3">
    <source>
        <dbReference type="EMBL" id="MCC3299166.1"/>
    </source>
</evidence>
<sequence length="172" mass="16911">MKKLLALACSAAVLAAVAGCGSGDGTSPGSTPSATQSSSSASSSAAPATTASPAAAPSETPAIAEGFPEALLPLYAGSEATASSFAEDSELLTASLTATSTAAPEEIISFYVAHFEAKGFTALEGESVDSTPTKDLARTTGEETETVNVSVVTRDGESVYTVGANVLPATAE</sequence>
<feature type="region of interest" description="Disordered" evidence="1">
    <location>
        <begin position="22"/>
        <end position="62"/>
    </location>
</feature>
<feature type="signal peptide" evidence="2">
    <location>
        <begin position="1"/>
        <end position="18"/>
    </location>
</feature>
<keyword evidence="2" id="KW-0732">Signal</keyword>
<gene>
    <name evidence="3" type="ORF">LJ757_15350</name>
</gene>
<protein>
    <submittedName>
        <fullName evidence="3">Uncharacterized protein</fullName>
    </submittedName>
</protein>
<name>A0A9X1MG21_9MICC</name>
<reference evidence="3" key="1">
    <citation type="submission" date="2021-10" db="EMBL/GenBank/DDBJ databases">
        <title>Novel species in genus Arthrobacter.</title>
        <authorList>
            <person name="Liu Y."/>
        </authorList>
    </citation>
    <scope>NUCLEOTIDE SEQUENCE</scope>
    <source>
        <strain evidence="3">Zg-Y453</strain>
    </source>
</reference>
<feature type="region of interest" description="Disordered" evidence="1">
    <location>
        <begin position="127"/>
        <end position="146"/>
    </location>
</feature>
<evidence type="ECO:0000256" key="2">
    <source>
        <dbReference type="SAM" id="SignalP"/>
    </source>
</evidence>